<gene>
    <name evidence="1" type="ORF">GLRG_00066</name>
</gene>
<proteinExistence type="predicted"/>
<name>E3Q2U3_COLGM</name>
<dbReference type="Proteomes" id="UP000008782">
    <property type="component" value="Unassembled WGS sequence"/>
</dbReference>
<protein>
    <submittedName>
        <fullName evidence="1">Uncharacterized protein</fullName>
    </submittedName>
</protein>
<organism evidence="2">
    <name type="scientific">Colletotrichum graminicola (strain M1.001 / M2 / FGSC 10212)</name>
    <name type="common">Maize anthracnose fungus</name>
    <name type="synonym">Glomerella graminicola</name>
    <dbReference type="NCBI Taxonomy" id="645133"/>
    <lineage>
        <taxon>Eukaryota</taxon>
        <taxon>Fungi</taxon>
        <taxon>Dikarya</taxon>
        <taxon>Ascomycota</taxon>
        <taxon>Pezizomycotina</taxon>
        <taxon>Sordariomycetes</taxon>
        <taxon>Hypocreomycetidae</taxon>
        <taxon>Glomerellales</taxon>
        <taxon>Glomerellaceae</taxon>
        <taxon>Colletotrichum</taxon>
        <taxon>Colletotrichum graminicola species complex</taxon>
    </lineage>
</organism>
<reference evidence="2" key="1">
    <citation type="journal article" date="2012" name="Nat. Genet.">
        <title>Lifestyle transitions in plant pathogenic Colletotrichum fungi deciphered by genome and transcriptome analyses.</title>
        <authorList>
            <person name="O'Connell R.J."/>
            <person name="Thon M.R."/>
            <person name="Hacquard S."/>
            <person name="Amyotte S.G."/>
            <person name="Kleemann J."/>
            <person name="Torres M.F."/>
            <person name="Damm U."/>
            <person name="Buiate E.A."/>
            <person name="Epstein L."/>
            <person name="Alkan N."/>
            <person name="Altmueller J."/>
            <person name="Alvarado-Balderrama L."/>
            <person name="Bauser C.A."/>
            <person name="Becker C."/>
            <person name="Birren B.W."/>
            <person name="Chen Z."/>
            <person name="Choi J."/>
            <person name="Crouch J.A."/>
            <person name="Duvick J.P."/>
            <person name="Farman M.A."/>
            <person name="Gan P."/>
            <person name="Heiman D."/>
            <person name="Henrissat B."/>
            <person name="Howard R.J."/>
            <person name="Kabbage M."/>
            <person name="Koch C."/>
            <person name="Kracher B."/>
            <person name="Kubo Y."/>
            <person name="Law A.D."/>
            <person name="Lebrun M.-H."/>
            <person name="Lee Y.-H."/>
            <person name="Miyara I."/>
            <person name="Moore N."/>
            <person name="Neumann U."/>
            <person name="Nordstroem K."/>
            <person name="Panaccione D.G."/>
            <person name="Panstruga R."/>
            <person name="Place M."/>
            <person name="Proctor R.H."/>
            <person name="Prusky D."/>
            <person name="Rech G."/>
            <person name="Reinhardt R."/>
            <person name="Rollins J.A."/>
            <person name="Rounsley S."/>
            <person name="Schardl C.L."/>
            <person name="Schwartz D.C."/>
            <person name="Shenoy N."/>
            <person name="Shirasu K."/>
            <person name="Sikhakolli U.R."/>
            <person name="Stueber K."/>
            <person name="Sukno S.A."/>
            <person name="Sweigard J.A."/>
            <person name="Takano Y."/>
            <person name="Takahara H."/>
            <person name="Trail F."/>
            <person name="van der Does H.C."/>
            <person name="Voll L.M."/>
            <person name="Will I."/>
            <person name="Young S."/>
            <person name="Zeng Q."/>
            <person name="Zhang J."/>
            <person name="Zhou S."/>
            <person name="Dickman M.B."/>
            <person name="Schulze-Lefert P."/>
            <person name="Ver Loren van Themaat E."/>
            <person name="Ma L.-J."/>
            <person name="Vaillancourt L.J."/>
        </authorList>
    </citation>
    <scope>NUCLEOTIDE SEQUENCE [LARGE SCALE GENOMIC DNA]</scope>
    <source>
        <strain evidence="2">M1.001 / M2 / FGSC 10212</strain>
    </source>
</reference>
<dbReference type="HOGENOM" id="CLU_3087110_0_0_1"/>
<evidence type="ECO:0000313" key="2">
    <source>
        <dbReference type="Proteomes" id="UP000008782"/>
    </source>
</evidence>
<sequence length="52" mass="5835">MGRIGIKIAMPCGLPHVVFRGDRRLEGHLTGCRGNQRDRGLMVWKSRQGMGE</sequence>
<dbReference type="RefSeq" id="XP_008088942.1">
    <property type="nucleotide sequence ID" value="XM_008090751.1"/>
</dbReference>
<dbReference type="EMBL" id="GG697331">
    <property type="protein sequence ID" value="EFQ24922.1"/>
    <property type="molecule type" value="Genomic_DNA"/>
</dbReference>
<dbReference type="GeneID" id="24405431"/>
<dbReference type="AlphaFoldDB" id="E3Q2U3"/>
<keyword evidence="2" id="KW-1185">Reference proteome</keyword>
<evidence type="ECO:0000313" key="1">
    <source>
        <dbReference type="EMBL" id="EFQ24922.1"/>
    </source>
</evidence>
<accession>E3Q2U3</accession>
<dbReference type="VEuPathDB" id="FungiDB:GLRG_00066"/>